<accession>W1NG22</accession>
<feature type="domain" description="Aminotransferase-like plant mobile" evidence="3">
    <location>
        <begin position="1"/>
        <end position="145"/>
    </location>
</feature>
<dbReference type="InterPro" id="IPR044824">
    <property type="entry name" value="MAIN-like"/>
</dbReference>
<dbReference type="HOGENOM" id="CLU_058703_0_0_1"/>
<keyword evidence="5" id="KW-1185">Reference proteome</keyword>
<dbReference type="PANTHER" id="PTHR46033">
    <property type="entry name" value="PROTEIN MAIN-LIKE 2"/>
    <property type="match status" value="1"/>
</dbReference>
<proteinExistence type="predicted"/>
<keyword evidence="2" id="KW-0812">Transmembrane</keyword>
<dbReference type="GO" id="GO:0010073">
    <property type="term" value="P:meristem maintenance"/>
    <property type="evidence" value="ECO:0007669"/>
    <property type="project" value="InterPro"/>
</dbReference>
<dbReference type="PANTHER" id="PTHR46033:SF1">
    <property type="entry name" value="PROTEIN MAIN-LIKE 2"/>
    <property type="match status" value="1"/>
</dbReference>
<dbReference type="OMA" id="QIMWSSS"/>
<evidence type="ECO:0000259" key="3">
    <source>
        <dbReference type="Pfam" id="PF10536"/>
    </source>
</evidence>
<sequence length="272" mass="30999">MTPTLFDVYEILGLAMDGDPITCRPISDLRKYIEDNLGIVLDGNLTVLRHTWLKANFRELPRDTTHVEVVRYTRAYLLFLVSVTIFAYASVSTVPTRYLQFFGDIEKAGKSACGATALACLYRSLEKACTFKRRHFSGLATLMQVIWNPYFKPDEIILDDRQQTFETAMCITTLIFDDIVEPYMSDRVRRQFGAKPASPRNPLSVGQCSLDIYNHASREARMENLQREYNDEGVPDKAGYDVVGESNRAAEDLAPSTQLAVEEPRRYNTRKK</sequence>
<keyword evidence="2" id="KW-0472">Membrane</keyword>
<keyword evidence="2" id="KW-1133">Transmembrane helix</keyword>
<organism evidence="4 5">
    <name type="scientific">Amborella trichopoda</name>
    <dbReference type="NCBI Taxonomy" id="13333"/>
    <lineage>
        <taxon>Eukaryota</taxon>
        <taxon>Viridiplantae</taxon>
        <taxon>Streptophyta</taxon>
        <taxon>Embryophyta</taxon>
        <taxon>Tracheophyta</taxon>
        <taxon>Spermatophyta</taxon>
        <taxon>Magnoliopsida</taxon>
        <taxon>Amborellales</taxon>
        <taxon>Amborellaceae</taxon>
        <taxon>Amborella</taxon>
    </lineage>
</organism>
<evidence type="ECO:0000313" key="5">
    <source>
        <dbReference type="Proteomes" id="UP000017836"/>
    </source>
</evidence>
<dbReference type="InterPro" id="IPR019557">
    <property type="entry name" value="AminoTfrase-like_pln_mobile"/>
</dbReference>
<dbReference type="Pfam" id="PF10536">
    <property type="entry name" value="PMD"/>
    <property type="match status" value="1"/>
</dbReference>
<feature type="region of interest" description="Disordered" evidence="1">
    <location>
        <begin position="227"/>
        <end position="272"/>
    </location>
</feature>
<protein>
    <recommendedName>
        <fullName evidence="3">Aminotransferase-like plant mobile domain-containing protein</fullName>
    </recommendedName>
</protein>
<feature type="transmembrane region" description="Helical" evidence="2">
    <location>
        <begin position="75"/>
        <end position="91"/>
    </location>
</feature>
<feature type="compositionally biased region" description="Basic and acidic residues" evidence="1">
    <location>
        <begin position="227"/>
        <end position="239"/>
    </location>
</feature>
<evidence type="ECO:0000313" key="4">
    <source>
        <dbReference type="EMBL" id="ERM94436.1"/>
    </source>
</evidence>
<dbReference type="AlphaFoldDB" id="W1NG22"/>
<reference evidence="5" key="1">
    <citation type="journal article" date="2013" name="Science">
        <title>The Amborella genome and the evolution of flowering plants.</title>
        <authorList>
            <consortium name="Amborella Genome Project"/>
        </authorList>
    </citation>
    <scope>NUCLEOTIDE SEQUENCE [LARGE SCALE GENOMIC DNA]</scope>
</reference>
<dbReference type="EMBL" id="KI397513">
    <property type="protein sequence ID" value="ERM94436.1"/>
    <property type="molecule type" value="Genomic_DNA"/>
</dbReference>
<dbReference type="Proteomes" id="UP000017836">
    <property type="component" value="Unassembled WGS sequence"/>
</dbReference>
<gene>
    <name evidence="4" type="ORF">AMTR_s00010p00258360</name>
</gene>
<name>W1NG22_AMBTC</name>
<evidence type="ECO:0000256" key="1">
    <source>
        <dbReference type="SAM" id="MobiDB-lite"/>
    </source>
</evidence>
<dbReference type="Gramene" id="ERM94436">
    <property type="protein sequence ID" value="ERM94436"/>
    <property type="gene ID" value="AMTR_s00010p00258360"/>
</dbReference>
<evidence type="ECO:0000256" key="2">
    <source>
        <dbReference type="SAM" id="Phobius"/>
    </source>
</evidence>